<evidence type="ECO:0000313" key="2">
    <source>
        <dbReference type="Proteomes" id="UP001156691"/>
    </source>
</evidence>
<dbReference type="Proteomes" id="UP001156691">
    <property type="component" value="Unassembled WGS sequence"/>
</dbReference>
<dbReference type="RefSeq" id="WP_284338288.1">
    <property type="nucleotide sequence ID" value="NZ_BSNS01000001.1"/>
</dbReference>
<sequence>MIPASYLFKDVYQREWLDPEVEIDVAAARQRTGTPRHTFSALTGFLRRLSAPQHHTSGHWSRTPAE</sequence>
<organism evidence="1 2">
    <name type="scientific">Devosia nitrariae</name>
    <dbReference type="NCBI Taxonomy" id="2071872"/>
    <lineage>
        <taxon>Bacteria</taxon>
        <taxon>Pseudomonadati</taxon>
        <taxon>Pseudomonadota</taxon>
        <taxon>Alphaproteobacteria</taxon>
        <taxon>Hyphomicrobiales</taxon>
        <taxon>Devosiaceae</taxon>
        <taxon>Devosia</taxon>
    </lineage>
</organism>
<comment type="caution">
    <text evidence="1">The sequence shown here is derived from an EMBL/GenBank/DDBJ whole genome shotgun (WGS) entry which is preliminary data.</text>
</comment>
<evidence type="ECO:0000313" key="1">
    <source>
        <dbReference type="EMBL" id="GLQ52818.1"/>
    </source>
</evidence>
<protein>
    <submittedName>
        <fullName evidence="1">Uncharacterized protein</fullName>
    </submittedName>
</protein>
<keyword evidence="2" id="KW-1185">Reference proteome</keyword>
<dbReference type="EMBL" id="BSNS01000001">
    <property type="protein sequence ID" value="GLQ52818.1"/>
    <property type="molecule type" value="Genomic_DNA"/>
</dbReference>
<accession>A0ABQ5VYX9</accession>
<gene>
    <name evidence="1" type="ORF">GCM10010862_00760</name>
</gene>
<proteinExistence type="predicted"/>
<name>A0ABQ5VYX9_9HYPH</name>
<reference evidence="2" key="1">
    <citation type="journal article" date="2019" name="Int. J. Syst. Evol. Microbiol.">
        <title>The Global Catalogue of Microorganisms (GCM) 10K type strain sequencing project: providing services to taxonomists for standard genome sequencing and annotation.</title>
        <authorList>
            <consortium name="The Broad Institute Genomics Platform"/>
            <consortium name="The Broad Institute Genome Sequencing Center for Infectious Disease"/>
            <person name="Wu L."/>
            <person name="Ma J."/>
        </authorList>
    </citation>
    <scope>NUCLEOTIDE SEQUENCE [LARGE SCALE GENOMIC DNA]</scope>
    <source>
        <strain evidence="2">NBRC 112416</strain>
    </source>
</reference>